<accession>A0A1C9W6X0</accession>
<dbReference type="SUPFAM" id="SSF53300">
    <property type="entry name" value="vWA-like"/>
    <property type="match status" value="1"/>
</dbReference>
<evidence type="ECO:0000256" key="2">
    <source>
        <dbReference type="ARBA" id="ARBA00022837"/>
    </source>
</evidence>
<evidence type="ECO:0000256" key="1">
    <source>
        <dbReference type="ARBA" id="ARBA00022723"/>
    </source>
</evidence>
<dbReference type="OrthoDB" id="7156875at2"/>
<gene>
    <name evidence="5" type="ORF">AUP74_01443</name>
</gene>
<protein>
    <submittedName>
        <fullName evidence="5">Neisseria PilC protein</fullName>
    </submittedName>
</protein>
<feature type="signal peptide" evidence="3">
    <location>
        <begin position="1"/>
        <end position="31"/>
    </location>
</feature>
<organism evidence="5 6">
    <name type="scientific">Microbulbifer aggregans</name>
    <dbReference type="NCBI Taxonomy" id="1769779"/>
    <lineage>
        <taxon>Bacteria</taxon>
        <taxon>Pseudomonadati</taxon>
        <taxon>Pseudomonadota</taxon>
        <taxon>Gammaproteobacteria</taxon>
        <taxon>Cellvibrionales</taxon>
        <taxon>Microbulbiferaceae</taxon>
        <taxon>Microbulbifer</taxon>
    </lineage>
</organism>
<dbReference type="KEGG" id="micc:AUP74_01443"/>
<dbReference type="AlphaFoldDB" id="A0A1C9W6X0"/>
<evidence type="ECO:0000256" key="3">
    <source>
        <dbReference type="SAM" id="SignalP"/>
    </source>
</evidence>
<dbReference type="InterPro" id="IPR036465">
    <property type="entry name" value="vWFA_dom_sf"/>
</dbReference>
<evidence type="ECO:0000313" key="6">
    <source>
        <dbReference type="Proteomes" id="UP000095672"/>
    </source>
</evidence>
<keyword evidence="3" id="KW-0732">Signal</keyword>
<dbReference type="SMART" id="SM00327">
    <property type="entry name" value="VWA"/>
    <property type="match status" value="1"/>
</dbReference>
<dbReference type="InterPro" id="IPR002035">
    <property type="entry name" value="VWF_A"/>
</dbReference>
<dbReference type="PATRIC" id="fig|1769779.3.peg.1451"/>
<dbReference type="PROSITE" id="PS50234">
    <property type="entry name" value="VWFA"/>
    <property type="match status" value="1"/>
</dbReference>
<dbReference type="Pfam" id="PF05567">
    <property type="entry name" value="T4P_PilY1"/>
    <property type="match status" value="1"/>
</dbReference>
<dbReference type="InterPro" id="IPR008707">
    <property type="entry name" value="B-propeller_PilY1"/>
</dbReference>
<dbReference type="Gene3D" id="3.40.50.410">
    <property type="entry name" value="von Willebrand factor, type A domain"/>
    <property type="match status" value="1"/>
</dbReference>
<dbReference type="Pfam" id="PF13519">
    <property type="entry name" value="VWA_2"/>
    <property type="match status" value="1"/>
</dbReference>
<dbReference type="RefSeq" id="WP_069946976.1">
    <property type="nucleotide sequence ID" value="NZ_CP014143.1"/>
</dbReference>
<dbReference type="EMBL" id="CP014143">
    <property type="protein sequence ID" value="AOS96891.1"/>
    <property type="molecule type" value="Genomic_DNA"/>
</dbReference>
<keyword evidence="2" id="KW-0106">Calcium</keyword>
<proteinExistence type="predicted"/>
<dbReference type="STRING" id="1769779.AUP74_01443"/>
<name>A0A1C9W6X0_9GAMM</name>
<sequence length="1016" mass="108443" precursor="true">MNKKMLKKFALKPLFYGLCGFSFTFSTCISAEPLTLSDVPLQATGKVEPNLMILMDSSGSMAWYLDKNEDAVDPADSRLYIAKEAAKTVVRGIGDMRVGLAQFNGGDGATILKGLTSIGGEGVRDSIIQEIDQIDADGTTPLAEALADIGRYYIEGYPNQTVSVYRSQPGREQDVSASAILDVEPNYATGVVKPGTGESASIQQYCQKNFVLALTDGLPNNDSARNQYLRDYDGDGNSEDADALDDVAQALFDINWRPDLVDLNDPEHKNNIVSYFVGFADPALADNQLLRDAGSQGGGSYQFADSADSLVSSLNDAVNAISNSIGTQASVAFNSTSLDIGSVIYSAKFDTSDFSGRLYARSLNPETGRIASTLWEASEKLADETSSTREILTYFNGQGVPLTGASSGVDGDPTDSPHEDDLNINDSSGVADGTWTDRLSYLRGDTTNDGLNGYRQRGSFSSLLDGFTGPKLLGDIVHSTPIYVGKPELNWPASFGGNNNNEKYEQFKIDNTSRTPMVYVGANDGMLHGFNAETGEEVFGYVPSLVLDAARYEGLHSFTHSEYSHNYYVDLTPTVSDVYIDPNGGNGNQEEWISVLVGGLRGGGKGYFALNVTDPSHLNETFADEVVMWEFDGADDAANLGHSYSEAQIAKLNNGKWAVIFGNGYNSDSGQAGLFIVYIEDGVDGNWTAGEWKYIPTGVGTDGTGRKNGLSSPRLIDLNGDRLVDRVYAGDLMGNMWSFDLSATADTGWGVYGNKPLFSAGAMAGQPSAAIMSAPLVARNTAISSAGANVLVMFGTGQYLNAGDLVDDQAGTFYAVWDNDYTLGANSVAADDLATRELTFDGTARKIDYDSLNTETLDWTTHQGWKIILDTGDVNGSGYAGERVISSATLRRNTLFFSTVSPNPQPCASSGRGYLMSLDFRTGEANDDAVADFNNDGSIDAQDDGYVGMAFDGCVGGGCDEDGGSGGSDPGMPGQSGFIGDVRCTPGSSGDVICDDIEVGDEEREGRLAWEEFSPR</sequence>
<feature type="chain" id="PRO_5008895496" evidence="3">
    <location>
        <begin position="32"/>
        <end position="1016"/>
    </location>
</feature>
<keyword evidence="6" id="KW-1185">Reference proteome</keyword>
<evidence type="ECO:0000259" key="4">
    <source>
        <dbReference type="PROSITE" id="PS50234"/>
    </source>
</evidence>
<dbReference type="Proteomes" id="UP000095672">
    <property type="component" value="Chromosome"/>
</dbReference>
<feature type="domain" description="VWFA" evidence="4">
    <location>
        <begin position="50"/>
        <end position="321"/>
    </location>
</feature>
<keyword evidence="1" id="KW-0479">Metal-binding</keyword>
<reference evidence="6" key="1">
    <citation type="submission" date="2016-01" db="EMBL/GenBank/DDBJ databases">
        <title>Complete genome sequence of Microbulbifer sp. CCB-MM1, a halophile isolated from Matang Mangrove Forest, Perak.</title>
        <authorList>
            <person name="Moh T.H."/>
            <person name="Dinesh B."/>
            <person name="Lau N.-S."/>
            <person name="Go F."/>
            <person name="Alexander Chong S.-C."/>
        </authorList>
    </citation>
    <scope>NUCLEOTIDE SEQUENCE [LARGE SCALE GENOMIC DNA]</scope>
    <source>
        <strain evidence="6">CCB-MM1</strain>
    </source>
</reference>
<dbReference type="GO" id="GO:0046872">
    <property type="term" value="F:metal ion binding"/>
    <property type="evidence" value="ECO:0007669"/>
    <property type="project" value="UniProtKB-KW"/>
</dbReference>
<evidence type="ECO:0000313" key="5">
    <source>
        <dbReference type="EMBL" id="AOS96891.1"/>
    </source>
</evidence>